<organism evidence="5 6">
    <name type="scientific">Diatrype stigma</name>
    <dbReference type="NCBI Taxonomy" id="117547"/>
    <lineage>
        <taxon>Eukaryota</taxon>
        <taxon>Fungi</taxon>
        <taxon>Dikarya</taxon>
        <taxon>Ascomycota</taxon>
        <taxon>Pezizomycotina</taxon>
        <taxon>Sordariomycetes</taxon>
        <taxon>Xylariomycetidae</taxon>
        <taxon>Xylariales</taxon>
        <taxon>Diatrypaceae</taxon>
        <taxon>Diatrype</taxon>
    </lineage>
</organism>
<dbReference type="Proteomes" id="UP001320420">
    <property type="component" value="Unassembled WGS sequence"/>
</dbReference>
<evidence type="ECO:0000256" key="3">
    <source>
        <dbReference type="SAM" id="SignalP"/>
    </source>
</evidence>
<reference evidence="5 6" key="1">
    <citation type="submission" date="2024-02" db="EMBL/GenBank/DDBJ databases">
        <title>De novo assembly and annotation of 12 fungi associated with fruit tree decline syndrome in Ontario, Canada.</title>
        <authorList>
            <person name="Sulman M."/>
            <person name="Ellouze W."/>
            <person name="Ilyukhin E."/>
        </authorList>
    </citation>
    <scope>NUCLEOTIDE SEQUENCE [LARGE SCALE GENOMIC DNA]</scope>
    <source>
        <strain evidence="5 6">M11/M66-122</strain>
    </source>
</reference>
<proteinExistence type="predicted"/>
<dbReference type="Pfam" id="PF10342">
    <property type="entry name" value="Kre9_KNH"/>
    <property type="match status" value="1"/>
</dbReference>
<evidence type="ECO:0000313" key="5">
    <source>
        <dbReference type="EMBL" id="KAK7752724.1"/>
    </source>
</evidence>
<dbReference type="EMBL" id="JAKJXP020000035">
    <property type="protein sequence ID" value="KAK7752724.1"/>
    <property type="molecule type" value="Genomic_DNA"/>
</dbReference>
<feature type="chain" id="PRO_5043023755" description="Yeast cell wall synthesis Kre9/Knh1-like N-terminal domain-containing protein" evidence="3">
    <location>
        <begin position="17"/>
        <end position="151"/>
    </location>
</feature>
<evidence type="ECO:0000256" key="2">
    <source>
        <dbReference type="SAM" id="MobiDB-lite"/>
    </source>
</evidence>
<name>A0AAN9UPC0_9PEZI</name>
<evidence type="ECO:0000256" key="1">
    <source>
        <dbReference type="ARBA" id="ARBA00022729"/>
    </source>
</evidence>
<dbReference type="AlphaFoldDB" id="A0AAN9UPC0"/>
<feature type="region of interest" description="Disordered" evidence="2">
    <location>
        <begin position="95"/>
        <end position="130"/>
    </location>
</feature>
<dbReference type="PANTHER" id="PTHR40633:SF1">
    <property type="entry name" value="GPI ANCHORED SERINE-THREONINE RICH PROTEIN (AFU_ORTHOLOGUE AFUA_1G03630)"/>
    <property type="match status" value="1"/>
</dbReference>
<gene>
    <name evidence="5" type="ORF">SLS62_005276</name>
</gene>
<keyword evidence="6" id="KW-1185">Reference proteome</keyword>
<sequence>MKFIVSSIIFAGMAYANVALTNSDFSDIEAGKPFEITWTGAEGPVTITLKTGPSDNLSDVAQITTGQTGESFSWTPSATLDPSTKYAFEVSDGTTTNYSEHSTSSTNSVTSAVRTSSAEASPTSVPGTNNAQGVVAPLVAPFLMAIGAALF</sequence>
<evidence type="ECO:0000313" key="6">
    <source>
        <dbReference type="Proteomes" id="UP001320420"/>
    </source>
</evidence>
<protein>
    <recommendedName>
        <fullName evidence="4">Yeast cell wall synthesis Kre9/Knh1-like N-terminal domain-containing protein</fullName>
    </recommendedName>
</protein>
<dbReference type="InterPro" id="IPR018466">
    <property type="entry name" value="Kre9/Knh1-like_N"/>
</dbReference>
<feature type="domain" description="Yeast cell wall synthesis Kre9/Knh1-like N-terminal" evidence="4">
    <location>
        <begin position="26"/>
        <end position="100"/>
    </location>
</feature>
<accession>A0AAN9UPC0</accession>
<dbReference type="PANTHER" id="PTHR40633">
    <property type="entry name" value="MATRIX PROTEIN, PUTATIVE (AFU_ORTHOLOGUE AFUA_8G05410)-RELATED"/>
    <property type="match status" value="1"/>
</dbReference>
<feature type="signal peptide" evidence="3">
    <location>
        <begin position="1"/>
        <end position="16"/>
    </location>
</feature>
<evidence type="ECO:0000259" key="4">
    <source>
        <dbReference type="Pfam" id="PF10342"/>
    </source>
</evidence>
<keyword evidence="1 3" id="KW-0732">Signal</keyword>
<comment type="caution">
    <text evidence="5">The sequence shown here is derived from an EMBL/GenBank/DDBJ whole genome shotgun (WGS) entry which is preliminary data.</text>
</comment>
<dbReference type="InterPro" id="IPR052982">
    <property type="entry name" value="SRP1/TIP1-like"/>
</dbReference>
<feature type="compositionally biased region" description="Low complexity" evidence="2">
    <location>
        <begin position="95"/>
        <end position="121"/>
    </location>
</feature>